<proteinExistence type="predicted"/>
<keyword evidence="2" id="KW-1185">Reference proteome</keyword>
<organism evidence="1 2">
    <name type="scientific">Paenibacillus harenae</name>
    <dbReference type="NCBI Taxonomy" id="306543"/>
    <lineage>
        <taxon>Bacteria</taxon>
        <taxon>Bacillati</taxon>
        <taxon>Bacillota</taxon>
        <taxon>Bacilli</taxon>
        <taxon>Bacillales</taxon>
        <taxon>Paenibacillaceae</taxon>
        <taxon>Paenibacillus</taxon>
    </lineage>
</organism>
<evidence type="ECO:0000313" key="2">
    <source>
        <dbReference type="Proteomes" id="UP001229346"/>
    </source>
</evidence>
<evidence type="ECO:0000313" key="1">
    <source>
        <dbReference type="EMBL" id="MDQ0111990.1"/>
    </source>
</evidence>
<dbReference type="Proteomes" id="UP001229346">
    <property type="component" value="Unassembled WGS sequence"/>
</dbReference>
<reference evidence="1 2" key="1">
    <citation type="submission" date="2023-07" db="EMBL/GenBank/DDBJ databases">
        <title>Sorghum-associated microbial communities from plants grown in Nebraska, USA.</title>
        <authorList>
            <person name="Schachtman D."/>
        </authorList>
    </citation>
    <scope>NUCLEOTIDE SEQUENCE [LARGE SCALE GENOMIC DNA]</scope>
    <source>
        <strain evidence="1 2">CC482</strain>
    </source>
</reference>
<dbReference type="EMBL" id="JAUSSU010000003">
    <property type="protein sequence ID" value="MDQ0111990.1"/>
    <property type="molecule type" value="Genomic_DNA"/>
</dbReference>
<name>A0ABT9TX93_PAEHA</name>
<gene>
    <name evidence="1" type="ORF">J2T15_001425</name>
</gene>
<accession>A0ABT9TX93</accession>
<dbReference type="RefSeq" id="WP_307202457.1">
    <property type="nucleotide sequence ID" value="NZ_JAUSSU010000003.1"/>
</dbReference>
<sequence length="95" mass="10248">MILAIKVIRVLLFVIVILLFASSMPVFAGITLLFILGLSKLLKKISNYANGYDSSTTTRQQPVKIGCCFIDGQITSVVPNCSLGVSEQEGLDVRG</sequence>
<protein>
    <submittedName>
        <fullName evidence="1">Uncharacterized protein</fullName>
    </submittedName>
</protein>
<comment type="caution">
    <text evidence="1">The sequence shown here is derived from an EMBL/GenBank/DDBJ whole genome shotgun (WGS) entry which is preliminary data.</text>
</comment>